<keyword evidence="3" id="KW-1185">Reference proteome</keyword>
<evidence type="ECO:0000313" key="3">
    <source>
        <dbReference type="Proteomes" id="UP000279089"/>
    </source>
</evidence>
<name>A0A3N4N5L5_9BACT</name>
<comment type="caution">
    <text evidence="2">The sequence shown here is derived from an EMBL/GenBank/DDBJ whole genome shotgun (WGS) entry which is preliminary data.</text>
</comment>
<dbReference type="InterPro" id="IPR016097">
    <property type="entry name" value="DUF695"/>
</dbReference>
<organism evidence="2 3">
    <name type="scientific">Chitinophaga barathri</name>
    <dbReference type="NCBI Taxonomy" id="1647451"/>
    <lineage>
        <taxon>Bacteria</taxon>
        <taxon>Pseudomonadati</taxon>
        <taxon>Bacteroidota</taxon>
        <taxon>Chitinophagia</taxon>
        <taxon>Chitinophagales</taxon>
        <taxon>Chitinophagaceae</taxon>
        <taxon>Chitinophaga</taxon>
    </lineage>
</organism>
<accession>A0A3N4N5L5</accession>
<reference evidence="3" key="1">
    <citation type="submission" date="2018-11" db="EMBL/GenBank/DDBJ databases">
        <title>Chitinophaga lutea sp.nov., isolate from arsenic contaminated soil.</title>
        <authorList>
            <person name="Zong Y."/>
        </authorList>
    </citation>
    <scope>NUCLEOTIDE SEQUENCE [LARGE SCALE GENOMIC DNA]</scope>
    <source>
        <strain evidence="3">YLT18</strain>
    </source>
</reference>
<dbReference type="AlphaFoldDB" id="A0A3N4N5L5"/>
<dbReference type="Pfam" id="PF05117">
    <property type="entry name" value="DUF695"/>
    <property type="match status" value="1"/>
</dbReference>
<dbReference type="RefSeq" id="WP_120514187.1">
    <property type="nucleotide sequence ID" value="NZ_QXZY01000001.1"/>
</dbReference>
<feature type="domain" description="DUF695" evidence="1">
    <location>
        <begin position="239"/>
        <end position="359"/>
    </location>
</feature>
<proteinExistence type="predicted"/>
<dbReference type="OrthoDB" id="9151249at2"/>
<evidence type="ECO:0000313" key="2">
    <source>
        <dbReference type="EMBL" id="RPD42913.1"/>
    </source>
</evidence>
<protein>
    <submittedName>
        <fullName evidence="2">DUF695 domain-containing protein</fullName>
    </submittedName>
</protein>
<gene>
    <name evidence="2" type="ORF">EG028_01040</name>
</gene>
<sequence>MSFISRLFGKKEKVEVMTNASFWKWFARHDKEFYKVLDKGTDIDSRFMDKVIPQLHQLNEHFYSLAGKYDEQTVEMVISAEGDIKSFVFVEDLVAAAPPLRGWKFTALKPGLGFSEIKIGMNGYEFSSQNISFYSNENNEYPDEIDITFVHTDYNEENKKEIGNGIMIFLENALGELDTATLIDNIQFGSGIGETLIPLEKLEDFLRWREKEFVEKYKGTRSNNENDLYSVVEGHDNYDMPLIACINSELLEWDAKPSHPWMLVVEHEFHANDNGMPSADMNEALGDFEDGLLDSLHEKEGHLYLGRSTEGGSRFIFIACREFREISRQTAAYLDNYPLNIDVNYRIYKDKYWMTMEKFIPAP</sequence>
<dbReference type="EMBL" id="RMBX01000001">
    <property type="protein sequence ID" value="RPD42913.1"/>
    <property type="molecule type" value="Genomic_DNA"/>
</dbReference>
<dbReference type="Proteomes" id="UP000279089">
    <property type="component" value="Unassembled WGS sequence"/>
</dbReference>
<evidence type="ECO:0000259" key="1">
    <source>
        <dbReference type="Pfam" id="PF05117"/>
    </source>
</evidence>